<evidence type="ECO:0000313" key="3">
    <source>
        <dbReference type="Proteomes" id="UP001145742"/>
    </source>
</evidence>
<name>A0ABQ9DQM9_9PASS</name>
<dbReference type="Proteomes" id="UP001145742">
    <property type="component" value="Unassembled WGS sequence"/>
</dbReference>
<proteinExistence type="predicted"/>
<feature type="region of interest" description="Disordered" evidence="1">
    <location>
        <begin position="92"/>
        <end position="116"/>
    </location>
</feature>
<reference evidence="2" key="1">
    <citation type="submission" date="2019-10" db="EMBL/GenBank/DDBJ databases">
        <authorList>
            <person name="Soares A.E.R."/>
            <person name="Aleixo A."/>
            <person name="Schneider P."/>
            <person name="Miyaki C.Y."/>
            <person name="Schneider M.P."/>
            <person name="Mello C."/>
            <person name="Vasconcelos A.T.R."/>
        </authorList>
    </citation>
    <scope>NUCLEOTIDE SEQUENCE</scope>
    <source>
        <tissue evidence="2">Muscle</tissue>
    </source>
</reference>
<protein>
    <submittedName>
        <fullName evidence="2">Uncharacterized protein</fullName>
    </submittedName>
</protein>
<organism evidence="2 3">
    <name type="scientific">Willisornis vidua</name>
    <name type="common">Xingu scale-backed antbird</name>
    <dbReference type="NCBI Taxonomy" id="1566151"/>
    <lineage>
        <taxon>Eukaryota</taxon>
        <taxon>Metazoa</taxon>
        <taxon>Chordata</taxon>
        <taxon>Craniata</taxon>
        <taxon>Vertebrata</taxon>
        <taxon>Euteleostomi</taxon>
        <taxon>Archelosauria</taxon>
        <taxon>Archosauria</taxon>
        <taxon>Dinosauria</taxon>
        <taxon>Saurischia</taxon>
        <taxon>Theropoda</taxon>
        <taxon>Coelurosauria</taxon>
        <taxon>Aves</taxon>
        <taxon>Neognathae</taxon>
        <taxon>Neoaves</taxon>
        <taxon>Telluraves</taxon>
        <taxon>Australaves</taxon>
        <taxon>Passeriformes</taxon>
        <taxon>Thamnophilidae</taxon>
        <taxon>Willisornis</taxon>
    </lineage>
</organism>
<keyword evidence="3" id="KW-1185">Reference proteome</keyword>
<comment type="caution">
    <text evidence="2">The sequence shown here is derived from an EMBL/GenBank/DDBJ whole genome shotgun (WGS) entry which is preliminary data.</text>
</comment>
<sequence>MDHQEDHGSIHLIPSFQILRYIDEVSLFSHVFHAVQEGNIPQGLTDERLRGSQCPELEDHDCENDQLHGNPETVWDLLLQLDPYKTIVPDGIHPRIPKEEADKGNKEDPGNYRPVSLTSVPGKVMDKVILEGIEKHLKDSAIIGYSQYNFMREKSFLSNLIFFKDKERSSIPLIIFVTSSGPALEQNHLHRPAGCTAFDTAQDAIGLLGCVLTLLAHVQIFIHDNPQGLLCRAVLNDFSQSGLMSGIAPVQEQDVTLVELHEVLVGHFSISPSLFYCLECWQNIMTLTSLAALCNLSSDQMLGQVRLHYESCVWFCASHYKKDIEALELDQRRGMKLMKGLEHKSYEEQLRELRFTLEKTGLALQLPEKRLEQCGGGWSPK</sequence>
<gene>
    <name evidence="2" type="ORF">WISP_17940</name>
</gene>
<dbReference type="EMBL" id="WHWB01032283">
    <property type="protein sequence ID" value="KAJ7426229.1"/>
    <property type="molecule type" value="Genomic_DNA"/>
</dbReference>
<evidence type="ECO:0000256" key="1">
    <source>
        <dbReference type="SAM" id="MobiDB-lite"/>
    </source>
</evidence>
<evidence type="ECO:0000313" key="2">
    <source>
        <dbReference type="EMBL" id="KAJ7426229.1"/>
    </source>
</evidence>
<accession>A0ABQ9DQM9</accession>
<feature type="compositionally biased region" description="Basic and acidic residues" evidence="1">
    <location>
        <begin position="92"/>
        <end position="110"/>
    </location>
</feature>